<organism evidence="2 3">
    <name type="scientific">Angiostrongylus cantonensis</name>
    <name type="common">Rat lungworm</name>
    <dbReference type="NCBI Taxonomy" id="6313"/>
    <lineage>
        <taxon>Eukaryota</taxon>
        <taxon>Metazoa</taxon>
        <taxon>Ecdysozoa</taxon>
        <taxon>Nematoda</taxon>
        <taxon>Chromadorea</taxon>
        <taxon>Rhabditida</taxon>
        <taxon>Rhabditina</taxon>
        <taxon>Rhabditomorpha</taxon>
        <taxon>Strongyloidea</taxon>
        <taxon>Metastrongylidae</taxon>
        <taxon>Angiostrongylus</taxon>
    </lineage>
</organism>
<keyword evidence="2" id="KW-1185">Reference proteome</keyword>
<proteinExistence type="predicted"/>
<evidence type="ECO:0000313" key="3">
    <source>
        <dbReference type="WBParaSite" id="ACAC_0000524601-mRNA-1"/>
    </source>
</evidence>
<reference evidence="3" key="2">
    <citation type="submission" date="2017-02" db="UniProtKB">
        <authorList>
            <consortium name="WormBaseParasite"/>
        </authorList>
    </citation>
    <scope>IDENTIFICATION</scope>
</reference>
<feature type="region of interest" description="Disordered" evidence="1">
    <location>
        <begin position="24"/>
        <end position="57"/>
    </location>
</feature>
<accession>A0A0K0D5A1</accession>
<evidence type="ECO:0000313" key="2">
    <source>
        <dbReference type="Proteomes" id="UP000035642"/>
    </source>
</evidence>
<name>A0A0K0D5A1_ANGCA</name>
<evidence type="ECO:0000256" key="1">
    <source>
        <dbReference type="SAM" id="MobiDB-lite"/>
    </source>
</evidence>
<dbReference type="AlphaFoldDB" id="A0A0K0D5A1"/>
<sequence>MHVNFTLETTSVVNNTNKLKKISKQKRIPERSGDAELGINTSTTRDEGNDEGTLKTTNSSIVTTNNFKKNINKDDDQNFKALHQHPTKDGNRISEKYAVSALKKKEPPSFGRKKVFKTASDLLRMNIRHKQLKNRKEVDEEIARNATNITNKKANNVENKSVRNWKEFEFFNKAATFEDILRSRSGDKVAKEGKYGASAI</sequence>
<protein>
    <submittedName>
        <fullName evidence="3">RRP15-like protein</fullName>
    </submittedName>
</protein>
<reference evidence="2" key="1">
    <citation type="submission" date="2012-09" db="EMBL/GenBank/DDBJ databases">
        <authorList>
            <person name="Martin A.A."/>
        </authorList>
    </citation>
    <scope>NUCLEOTIDE SEQUENCE</scope>
</reference>
<dbReference type="WBParaSite" id="ACAC_0000524601-mRNA-1">
    <property type="protein sequence ID" value="ACAC_0000524601-mRNA-1"/>
    <property type="gene ID" value="ACAC_0000524601"/>
</dbReference>
<dbReference type="Proteomes" id="UP000035642">
    <property type="component" value="Unassembled WGS sequence"/>
</dbReference>